<name>A0A3P6BLN1_BRAOL</name>
<feature type="transmembrane region" description="Helical" evidence="1">
    <location>
        <begin position="219"/>
        <end position="237"/>
    </location>
</feature>
<keyword evidence="1" id="KW-1133">Transmembrane helix</keyword>
<evidence type="ECO:0000313" key="2">
    <source>
        <dbReference type="EMBL" id="VDC98410.1"/>
    </source>
</evidence>
<dbReference type="AlphaFoldDB" id="A0A3P6BLN1"/>
<gene>
    <name evidence="2" type="ORF">BOLC3T20024H</name>
</gene>
<reference evidence="2" key="1">
    <citation type="submission" date="2018-11" db="EMBL/GenBank/DDBJ databases">
        <authorList>
            <consortium name="Genoscope - CEA"/>
            <person name="William W."/>
        </authorList>
    </citation>
    <scope>NUCLEOTIDE SEQUENCE</scope>
</reference>
<protein>
    <recommendedName>
        <fullName evidence="3">Signal transduction histidine kinase dimerisation/phosphoacceptor domain-containing protein</fullName>
    </recommendedName>
</protein>
<proteinExistence type="predicted"/>
<sequence>METLNTGEGFLSFILENSPFIMGHQVDDYYFFNQDLRYMFIFNQFPSLKEEDILGKIDSEIFNGNGVKEFEEFKRETFLIFVETVYSKTGKKVGINYIGMEVTDQVRKREKMAKLGEDNAVLRSVISESIKIHQTEWFLFLLFSQEMMNAKKILAKMPGELRSPLLGIVSMVERFSSITKLDEEQRRLLIKMILSAGLALERINAFLELFQVVSENKRLLFFYFYFIFEVLFIHYLIKVSK</sequence>
<keyword evidence="1" id="KW-0812">Transmembrane</keyword>
<dbReference type="EMBL" id="LR031872">
    <property type="protein sequence ID" value="VDC98410.1"/>
    <property type="molecule type" value="Genomic_DNA"/>
</dbReference>
<accession>A0A3P6BLN1</accession>
<keyword evidence="1" id="KW-0472">Membrane</keyword>
<organism evidence="2">
    <name type="scientific">Brassica oleracea</name>
    <name type="common">Wild cabbage</name>
    <dbReference type="NCBI Taxonomy" id="3712"/>
    <lineage>
        <taxon>Eukaryota</taxon>
        <taxon>Viridiplantae</taxon>
        <taxon>Streptophyta</taxon>
        <taxon>Embryophyta</taxon>
        <taxon>Tracheophyta</taxon>
        <taxon>Spermatophyta</taxon>
        <taxon>Magnoliopsida</taxon>
        <taxon>eudicotyledons</taxon>
        <taxon>Gunneridae</taxon>
        <taxon>Pentapetalae</taxon>
        <taxon>rosids</taxon>
        <taxon>malvids</taxon>
        <taxon>Brassicales</taxon>
        <taxon>Brassicaceae</taxon>
        <taxon>Brassiceae</taxon>
        <taxon>Brassica</taxon>
    </lineage>
</organism>
<evidence type="ECO:0008006" key="3">
    <source>
        <dbReference type="Google" id="ProtNLM"/>
    </source>
</evidence>
<evidence type="ECO:0000256" key="1">
    <source>
        <dbReference type="SAM" id="Phobius"/>
    </source>
</evidence>